<gene>
    <name evidence="3" type="primary">STK33</name>
</gene>
<organism evidence="3 4">
    <name type="scientific">Esox lucius</name>
    <name type="common">Northern pike</name>
    <dbReference type="NCBI Taxonomy" id="8010"/>
    <lineage>
        <taxon>Eukaryota</taxon>
        <taxon>Metazoa</taxon>
        <taxon>Chordata</taxon>
        <taxon>Craniata</taxon>
        <taxon>Vertebrata</taxon>
        <taxon>Euteleostomi</taxon>
        <taxon>Actinopterygii</taxon>
        <taxon>Neopterygii</taxon>
        <taxon>Teleostei</taxon>
        <taxon>Protacanthopterygii</taxon>
        <taxon>Esociformes</taxon>
        <taxon>Esocidae</taxon>
        <taxon>Esox</taxon>
    </lineage>
</organism>
<dbReference type="Bgee" id="ENSELUG00000030382">
    <property type="expression patterns" value="Expressed in nose and 2 other cell types or tissues"/>
</dbReference>
<dbReference type="InParanoid" id="A0A6Q2Z3C1"/>
<dbReference type="AlphaFoldDB" id="A0A6Q2Z3C1"/>
<dbReference type="Gene3D" id="1.10.533.10">
    <property type="entry name" value="Death Domain, Fas"/>
    <property type="match status" value="1"/>
</dbReference>
<dbReference type="SMART" id="SM00114">
    <property type="entry name" value="CARD"/>
    <property type="match status" value="1"/>
</dbReference>
<reference evidence="3" key="2">
    <citation type="submission" date="2020-02" db="EMBL/GenBank/DDBJ databases">
        <title>Esox lucius (northern pike) genome, fEsoLuc1, primary haplotype.</title>
        <authorList>
            <person name="Myers G."/>
            <person name="Karagic N."/>
            <person name="Meyer A."/>
            <person name="Pippel M."/>
            <person name="Reichard M."/>
            <person name="Winkler S."/>
            <person name="Tracey A."/>
            <person name="Sims Y."/>
            <person name="Howe K."/>
            <person name="Rhie A."/>
            <person name="Formenti G."/>
            <person name="Durbin R."/>
            <person name="Fedrigo O."/>
            <person name="Jarvis E.D."/>
        </authorList>
    </citation>
    <scope>NUCLEOTIDE SEQUENCE [LARGE SCALE GENOMIC DNA]</scope>
</reference>
<dbReference type="Ensembl" id="ENSELUT00000066854.2">
    <property type="protein sequence ID" value="ENSELUP00000072301.1"/>
    <property type="gene ID" value="ENSELUG00000030382.2"/>
</dbReference>
<evidence type="ECO:0000313" key="4">
    <source>
        <dbReference type="Proteomes" id="UP000265140"/>
    </source>
</evidence>
<feature type="domain" description="CARD" evidence="2">
    <location>
        <begin position="4"/>
        <end position="94"/>
    </location>
</feature>
<dbReference type="InterPro" id="IPR001315">
    <property type="entry name" value="CARD"/>
</dbReference>
<sequence>MASTRHTASEHIKNGRTRLVKNLQNLSLIVENLYQRKVIHKEEVSKIEAEVDNFEKTRKILDCVTAKGEAACYELLAILNHTRKRTLNDPELESWISSFPFREDTEITDYLVGNTKLMWCPEMKQSMRGYTCFKINWESVPSSTEKMHHIMNILRKSRIPCGFVELPSCMENINDGKIGKMLDVRIPVNVWCDLENDVSEN</sequence>
<reference evidence="3" key="3">
    <citation type="submission" date="2025-08" db="UniProtKB">
        <authorList>
            <consortium name="Ensembl"/>
        </authorList>
    </citation>
    <scope>IDENTIFICATION</scope>
</reference>
<protein>
    <recommendedName>
        <fullName evidence="2">CARD domain-containing protein</fullName>
    </recommendedName>
</protein>
<dbReference type="Proteomes" id="UP000265140">
    <property type="component" value="Chromosome 25"/>
</dbReference>
<name>A0A6Q2Z3C1_ESOLU</name>
<feature type="coiled-coil region" evidence="1">
    <location>
        <begin position="30"/>
        <end position="57"/>
    </location>
</feature>
<proteinExistence type="predicted"/>
<dbReference type="PANTHER" id="PTHR22797:SF36">
    <property type="entry name" value="CASPASE RECRUITMENT DOMAIN-CONTAINING PROTEIN 6"/>
    <property type="match status" value="1"/>
</dbReference>
<dbReference type="PANTHER" id="PTHR22797">
    <property type="entry name" value="CARD6/NUCLEOLAR PROTEIN 3"/>
    <property type="match status" value="1"/>
</dbReference>
<dbReference type="Pfam" id="PF00619">
    <property type="entry name" value="CARD"/>
    <property type="match status" value="1"/>
</dbReference>
<reference evidence="3" key="4">
    <citation type="submission" date="2025-09" db="UniProtKB">
        <authorList>
            <consortium name="Ensembl"/>
        </authorList>
    </citation>
    <scope>IDENTIFICATION</scope>
</reference>
<accession>A0A6Q2Z3C1</accession>
<keyword evidence="1" id="KW-0175">Coiled coil</keyword>
<keyword evidence="4" id="KW-1185">Reference proteome</keyword>
<dbReference type="InterPro" id="IPR011029">
    <property type="entry name" value="DEATH-like_dom_sf"/>
</dbReference>
<evidence type="ECO:0000313" key="3">
    <source>
        <dbReference type="Ensembl" id="ENSELUP00000072301.1"/>
    </source>
</evidence>
<dbReference type="PROSITE" id="PS50209">
    <property type="entry name" value="CARD"/>
    <property type="match status" value="1"/>
</dbReference>
<dbReference type="GO" id="GO:0042981">
    <property type="term" value="P:regulation of apoptotic process"/>
    <property type="evidence" value="ECO:0007669"/>
    <property type="project" value="InterPro"/>
</dbReference>
<reference evidence="4" key="1">
    <citation type="journal article" date="2014" name="PLoS ONE">
        <title>The genome and linkage map of the northern pike (Esox lucius): conserved synteny revealed between the salmonid sister group and the Neoteleostei.</title>
        <authorList>
            <person name="Rondeau E.B."/>
            <person name="Minkley D.R."/>
            <person name="Leong J.S."/>
            <person name="Messmer A.M."/>
            <person name="Jantzen J.R."/>
            <person name="von Schalburg K.R."/>
            <person name="Lemon C."/>
            <person name="Bird N.H."/>
            <person name="Koop B.F."/>
        </authorList>
    </citation>
    <scope>NUCLEOTIDE SEQUENCE</scope>
</reference>
<dbReference type="GeneTree" id="ENSGT01030000235171"/>
<dbReference type="SUPFAM" id="SSF47986">
    <property type="entry name" value="DEATH domain"/>
    <property type="match status" value="1"/>
</dbReference>
<evidence type="ECO:0000256" key="1">
    <source>
        <dbReference type="SAM" id="Coils"/>
    </source>
</evidence>
<dbReference type="InterPro" id="IPR052685">
    <property type="entry name" value="Apoptosis_Repressor_CARD"/>
</dbReference>
<evidence type="ECO:0000259" key="2">
    <source>
        <dbReference type="PROSITE" id="PS50209"/>
    </source>
</evidence>
<dbReference type="CDD" id="cd01671">
    <property type="entry name" value="CARD"/>
    <property type="match status" value="1"/>
</dbReference>